<name>X0X287_9ZZZZ</name>
<protein>
    <recommendedName>
        <fullName evidence="5">Peptidase M20 dimerisation domain-containing protein</fullName>
    </recommendedName>
</protein>
<evidence type="ECO:0000256" key="1">
    <source>
        <dbReference type="ARBA" id="ARBA00001947"/>
    </source>
</evidence>
<keyword evidence="3" id="KW-0378">Hydrolase</keyword>
<dbReference type="GO" id="GO:0045148">
    <property type="term" value="F:tripeptide aminopeptidase activity"/>
    <property type="evidence" value="ECO:0007669"/>
    <property type="project" value="TreeGrafter"/>
</dbReference>
<dbReference type="PROSITE" id="PS00759">
    <property type="entry name" value="ARGE_DAPE_CPG2_2"/>
    <property type="match status" value="1"/>
</dbReference>
<gene>
    <name evidence="4" type="ORF">S01H1_60240</name>
</gene>
<dbReference type="AlphaFoldDB" id="X0X287"/>
<sequence>MNKLLDRFCRYVKVETTAVEETDKYPSSEGQLELGKILMGEMKDLEFEDVGAHDGGVVMGTIPPTVDGAPTIAWLSHMDTSPEASGKDVKPQIVKNYDGKDIVLPGDKSKVILTSETKGMAELKGKTLITTDGTTVLGADDKAGIAVIMTAAAHLAANPDIKHGPIRVVFTCDEEVG</sequence>
<keyword evidence="2" id="KW-0479">Metal-binding</keyword>
<accession>X0X287</accession>
<organism evidence="4">
    <name type="scientific">marine sediment metagenome</name>
    <dbReference type="NCBI Taxonomy" id="412755"/>
    <lineage>
        <taxon>unclassified sequences</taxon>
        <taxon>metagenomes</taxon>
        <taxon>ecological metagenomes</taxon>
    </lineage>
</organism>
<reference evidence="4" key="1">
    <citation type="journal article" date="2014" name="Front. Microbiol.">
        <title>High frequency of phylogenetically diverse reductive dehalogenase-homologous genes in deep subseafloor sedimentary metagenomes.</title>
        <authorList>
            <person name="Kawai M."/>
            <person name="Futagami T."/>
            <person name="Toyoda A."/>
            <person name="Takaki Y."/>
            <person name="Nishi S."/>
            <person name="Hori S."/>
            <person name="Arai W."/>
            <person name="Tsubouchi T."/>
            <person name="Morono Y."/>
            <person name="Uchiyama I."/>
            <person name="Ito T."/>
            <person name="Fujiyama A."/>
            <person name="Inagaki F."/>
            <person name="Takami H."/>
        </authorList>
    </citation>
    <scope>NUCLEOTIDE SEQUENCE</scope>
    <source>
        <strain evidence="4">Expedition CK06-06</strain>
    </source>
</reference>
<evidence type="ECO:0000256" key="2">
    <source>
        <dbReference type="ARBA" id="ARBA00022723"/>
    </source>
</evidence>
<feature type="non-terminal residue" evidence="4">
    <location>
        <position position="177"/>
    </location>
</feature>
<comment type="cofactor">
    <cofactor evidence="1">
        <name>Zn(2+)</name>
        <dbReference type="ChEBI" id="CHEBI:29105"/>
    </cofactor>
</comment>
<dbReference type="GO" id="GO:0005829">
    <property type="term" value="C:cytosol"/>
    <property type="evidence" value="ECO:0007669"/>
    <property type="project" value="TreeGrafter"/>
</dbReference>
<evidence type="ECO:0000313" key="4">
    <source>
        <dbReference type="EMBL" id="GAG19101.1"/>
    </source>
</evidence>
<evidence type="ECO:0008006" key="5">
    <source>
        <dbReference type="Google" id="ProtNLM"/>
    </source>
</evidence>
<dbReference type="EMBL" id="BARS01039457">
    <property type="protein sequence ID" value="GAG19101.1"/>
    <property type="molecule type" value="Genomic_DNA"/>
</dbReference>
<dbReference type="SUPFAM" id="SSF53187">
    <property type="entry name" value="Zn-dependent exopeptidases"/>
    <property type="match status" value="1"/>
</dbReference>
<dbReference type="PANTHER" id="PTHR42994:SF1">
    <property type="entry name" value="PEPTIDASE T"/>
    <property type="match status" value="1"/>
</dbReference>
<evidence type="ECO:0000256" key="3">
    <source>
        <dbReference type="ARBA" id="ARBA00022801"/>
    </source>
</evidence>
<proteinExistence type="predicted"/>
<dbReference type="GO" id="GO:0046872">
    <property type="term" value="F:metal ion binding"/>
    <property type="evidence" value="ECO:0007669"/>
    <property type="project" value="UniProtKB-KW"/>
</dbReference>
<dbReference type="PANTHER" id="PTHR42994">
    <property type="entry name" value="PEPTIDASE T"/>
    <property type="match status" value="1"/>
</dbReference>
<dbReference type="Gene3D" id="3.40.630.10">
    <property type="entry name" value="Zn peptidases"/>
    <property type="match status" value="1"/>
</dbReference>
<dbReference type="InterPro" id="IPR001261">
    <property type="entry name" value="ArgE/DapE_CS"/>
</dbReference>
<comment type="caution">
    <text evidence="4">The sequence shown here is derived from an EMBL/GenBank/DDBJ whole genome shotgun (WGS) entry which is preliminary data.</text>
</comment>